<feature type="domain" description="RRM" evidence="4">
    <location>
        <begin position="133"/>
        <end position="210"/>
    </location>
</feature>
<dbReference type="PRINTS" id="PR00961">
    <property type="entry name" value="HUDSXLRNA"/>
</dbReference>
<dbReference type="InterPro" id="IPR002343">
    <property type="entry name" value="Hud_Sxl_RNA"/>
</dbReference>
<dbReference type="PROSITE" id="PS50102">
    <property type="entry name" value="RRM"/>
    <property type="match status" value="3"/>
</dbReference>
<dbReference type="SUPFAM" id="SSF54928">
    <property type="entry name" value="RNA-binding domain, RBD"/>
    <property type="match status" value="2"/>
</dbReference>
<dbReference type="CDD" id="cd00590">
    <property type="entry name" value="RRM_SF"/>
    <property type="match status" value="3"/>
</dbReference>
<feature type="domain" description="RRM" evidence="4">
    <location>
        <begin position="266"/>
        <end position="344"/>
    </location>
</feature>
<keyword evidence="6" id="KW-1185">Reference proteome</keyword>
<dbReference type="InterPro" id="IPR000504">
    <property type="entry name" value="RRM_dom"/>
</dbReference>
<reference evidence="5 6" key="1">
    <citation type="submission" date="2024-02" db="EMBL/GenBank/DDBJ databases">
        <authorList>
            <person name="Chen Y."/>
            <person name="Shah S."/>
            <person name="Dougan E. K."/>
            <person name="Thang M."/>
            <person name="Chan C."/>
        </authorList>
    </citation>
    <scope>NUCLEOTIDE SEQUENCE [LARGE SCALE GENOMIC DNA]</scope>
</reference>
<sequence length="350" mass="36625">MGPMGWGKGGGWGGWGPGGGGGNFPAACNVYVAGIPEACTEQEFRDFFAQYGTVTSTKLSEQSKNGTRYGFVNFTAPDEAQQAIQTTNNMQFGPCTLTVRLANSNSKGSGKGPPPGGSMGMALGGLEGCPPNETIIIKGLSATVTEEGVKKAFSAYGQVNQVKILDSYEGFSLALVKMATTEQAEWIVHKLDGNIPHTLETPVDVTFMPASGAPLRHLLANPNAPFGDKESSSPATPEFQKAVSDTIAGVKGFKSMPSEEDLPDPTYLLVKGLAPEIDELYLYYVFAPFGAVQSIKVSKDEYGGCTGSAYVKFGVAEEALLAIQTICGNPLPDGSVMGVFVKSKGSGTST</sequence>
<dbReference type="Pfam" id="PF00076">
    <property type="entry name" value="RRM_1"/>
    <property type="match status" value="2"/>
</dbReference>
<name>A0ABP0NFS9_9DINO</name>
<feature type="domain" description="RRM" evidence="4">
    <location>
        <begin position="28"/>
        <end position="104"/>
    </location>
</feature>
<organism evidence="5 6">
    <name type="scientific">Durusdinium trenchii</name>
    <dbReference type="NCBI Taxonomy" id="1381693"/>
    <lineage>
        <taxon>Eukaryota</taxon>
        <taxon>Sar</taxon>
        <taxon>Alveolata</taxon>
        <taxon>Dinophyceae</taxon>
        <taxon>Suessiales</taxon>
        <taxon>Symbiodiniaceae</taxon>
        <taxon>Durusdinium</taxon>
    </lineage>
</organism>
<dbReference type="PANTHER" id="PTHR24012">
    <property type="entry name" value="RNA BINDING PROTEIN"/>
    <property type="match status" value="1"/>
</dbReference>
<evidence type="ECO:0000259" key="4">
    <source>
        <dbReference type="PROSITE" id="PS50102"/>
    </source>
</evidence>
<evidence type="ECO:0000256" key="1">
    <source>
        <dbReference type="ARBA" id="ARBA00022737"/>
    </source>
</evidence>
<comment type="caution">
    <text evidence="5">The sequence shown here is derived from an EMBL/GenBank/DDBJ whole genome shotgun (WGS) entry which is preliminary data.</text>
</comment>
<dbReference type="Gene3D" id="3.30.70.330">
    <property type="match status" value="3"/>
</dbReference>
<dbReference type="SMART" id="SM00360">
    <property type="entry name" value="RRM"/>
    <property type="match status" value="3"/>
</dbReference>
<keyword evidence="2 3" id="KW-0694">RNA-binding</keyword>
<gene>
    <name evidence="5" type="ORF">SCF082_LOCUS32542</name>
</gene>
<dbReference type="InterPro" id="IPR035979">
    <property type="entry name" value="RBD_domain_sf"/>
</dbReference>
<evidence type="ECO:0000256" key="2">
    <source>
        <dbReference type="ARBA" id="ARBA00022884"/>
    </source>
</evidence>
<accession>A0ABP0NFS9</accession>
<dbReference type="Pfam" id="PF13893">
    <property type="entry name" value="RRM_5"/>
    <property type="match status" value="1"/>
</dbReference>
<evidence type="ECO:0000313" key="5">
    <source>
        <dbReference type="EMBL" id="CAK9062476.1"/>
    </source>
</evidence>
<keyword evidence="1" id="KW-0677">Repeat</keyword>
<proteinExistence type="predicted"/>
<evidence type="ECO:0000313" key="6">
    <source>
        <dbReference type="Proteomes" id="UP001642464"/>
    </source>
</evidence>
<dbReference type="EMBL" id="CAXAMM010028247">
    <property type="protein sequence ID" value="CAK9062476.1"/>
    <property type="molecule type" value="Genomic_DNA"/>
</dbReference>
<protein>
    <submittedName>
        <fullName evidence="5">ELAV-like protein 4 (Protein elrD)</fullName>
    </submittedName>
</protein>
<dbReference type="InterPro" id="IPR012677">
    <property type="entry name" value="Nucleotide-bd_a/b_plait_sf"/>
</dbReference>
<dbReference type="Proteomes" id="UP001642464">
    <property type="component" value="Unassembled WGS sequence"/>
</dbReference>
<evidence type="ECO:0000256" key="3">
    <source>
        <dbReference type="PROSITE-ProRule" id="PRU00176"/>
    </source>
</evidence>